<evidence type="ECO:0000256" key="4">
    <source>
        <dbReference type="ARBA" id="ARBA00022989"/>
    </source>
</evidence>
<evidence type="ECO:0000256" key="1">
    <source>
        <dbReference type="ARBA" id="ARBA00004651"/>
    </source>
</evidence>
<feature type="transmembrane region" description="Helical" evidence="6">
    <location>
        <begin position="265"/>
        <end position="288"/>
    </location>
</feature>
<comment type="subcellular location">
    <subcellularLocation>
        <location evidence="1">Cell membrane</location>
        <topology evidence="1">Multi-pass membrane protein</topology>
    </subcellularLocation>
</comment>
<feature type="transmembrane region" description="Helical" evidence="6">
    <location>
        <begin position="294"/>
        <end position="315"/>
    </location>
</feature>
<protein>
    <submittedName>
        <fullName evidence="8">MMPL family transporter</fullName>
    </submittedName>
</protein>
<comment type="caution">
    <text evidence="8">The sequence shown here is derived from an EMBL/GenBank/DDBJ whole genome shotgun (WGS) entry which is preliminary data.</text>
</comment>
<feature type="transmembrane region" description="Helical" evidence="6">
    <location>
        <begin position="336"/>
        <end position="359"/>
    </location>
</feature>
<sequence length="842" mass="90399">MNASSRPSPSRLSRFVERCADAIMRHRRILLTLCLALTVALGCSATRLRLDPGFNKMIPMQHPYMQVFNRYASAFPGANTILVSLRWKGHGDIYNPAFMDDLRHATDDVFFIPGVNRSRVFSLFTPNVRYTEVTEAGFRGDVVVPGQFSSSNPDDLAKVRRNVARSGQIGRLVGNDLHSALIRAELRETDPVTGKHLDYSAVARQLEQIRARYSNQDVEVDIIGFAKLVGDVEAGISGVIGFFALAFLITAALLFAYTRSAKTTVLALFVALLPVVWLLGALPVLGLGIDPMSILVPFLIFSIGVSHAVQMTNAWKQALVAGMSSTDAARDAFRKLFVPGTVALLTNALGFMVIMRIQIEIVRELGVTACLGVLLMIVTNKVFLPILLSYTRLEAGTLARAKSRAAQGGSRLWTRFAIFARPVPALGVFVIALLLLAFGARESRKLQIGDIGAGAPELRATSRYNLDNARITSQYNIGVDALAVIVETTGYDDACLHYPVMSAIERFEMEMRGVAGVQSVVSVPSLAKISIAAFNEGNPRWGALPRSSDGLTQGASAFDPDNGMNTENCQAIQVLIYTTDHEGKTIAHIVDEIKRLAAADHTPNIAFRLAGGNVGVMAATNEAVGDAEVAMLLSIFGAIALLCFVTFRSWRAVLCIVVPLTVVSILCNAVMAWLGIGLKVATLPVITLGVGVGVDYGIYLYERLQHEVRGGASLPEAFAAAMRQRGTAALFTAVTMFIGVGTWAFSALKFQVDMGVLLAFMFLVNLFGAVFLLPALAAWLGVERAERRAGSRIGAPDVAVANVLNAAETTETTEAADAAVRGAASASGEVEPATLEHGNPAR</sequence>
<feature type="transmembrane region" description="Helical" evidence="6">
    <location>
        <begin position="629"/>
        <end position="647"/>
    </location>
</feature>
<dbReference type="RefSeq" id="WP_408327999.1">
    <property type="nucleotide sequence ID" value="NZ_JAQQFH010000005.1"/>
</dbReference>
<evidence type="ECO:0000313" key="8">
    <source>
        <dbReference type="EMBL" id="MFL9883497.1"/>
    </source>
</evidence>
<feature type="transmembrane region" description="Helical" evidence="6">
    <location>
        <begin position="365"/>
        <end position="391"/>
    </location>
</feature>
<dbReference type="Gene3D" id="1.20.1640.10">
    <property type="entry name" value="Multidrug efflux transporter AcrB transmembrane domain"/>
    <property type="match status" value="2"/>
</dbReference>
<feature type="transmembrane region" description="Helical" evidence="6">
    <location>
        <begin position="654"/>
        <end position="676"/>
    </location>
</feature>
<feature type="transmembrane region" description="Helical" evidence="6">
    <location>
        <begin position="728"/>
        <end position="748"/>
    </location>
</feature>
<organism evidence="8 9">
    <name type="scientific">Paraburkholderia agricolaris</name>
    <dbReference type="NCBI Taxonomy" id="2152888"/>
    <lineage>
        <taxon>Bacteria</taxon>
        <taxon>Pseudomonadati</taxon>
        <taxon>Pseudomonadota</taxon>
        <taxon>Betaproteobacteria</taxon>
        <taxon>Burkholderiales</taxon>
        <taxon>Burkholderiaceae</taxon>
        <taxon>Paraburkholderia</taxon>
    </lineage>
</organism>
<evidence type="ECO:0000313" key="9">
    <source>
        <dbReference type="Proteomes" id="UP001629249"/>
    </source>
</evidence>
<feature type="domain" description="SSD" evidence="7">
    <location>
        <begin position="265"/>
        <end position="390"/>
    </location>
</feature>
<proteinExistence type="predicted"/>
<feature type="transmembrane region" description="Helical" evidence="6">
    <location>
        <begin position="682"/>
        <end position="701"/>
    </location>
</feature>
<keyword evidence="2" id="KW-1003">Cell membrane</keyword>
<accession>A0ABW8ZJU5</accession>
<dbReference type="Pfam" id="PF03176">
    <property type="entry name" value="MMPL"/>
    <property type="match status" value="2"/>
</dbReference>
<feature type="transmembrane region" description="Helical" evidence="6">
    <location>
        <begin position="236"/>
        <end position="258"/>
    </location>
</feature>
<dbReference type="Proteomes" id="UP001629249">
    <property type="component" value="Unassembled WGS sequence"/>
</dbReference>
<dbReference type="EMBL" id="JAQQFN010000006">
    <property type="protein sequence ID" value="MFL9883497.1"/>
    <property type="molecule type" value="Genomic_DNA"/>
</dbReference>
<dbReference type="InterPro" id="IPR050545">
    <property type="entry name" value="Mycobact_MmpL"/>
</dbReference>
<feature type="transmembrane region" description="Helical" evidence="6">
    <location>
        <begin position="412"/>
        <end position="438"/>
    </location>
</feature>
<evidence type="ECO:0000256" key="6">
    <source>
        <dbReference type="SAM" id="Phobius"/>
    </source>
</evidence>
<dbReference type="InterPro" id="IPR000731">
    <property type="entry name" value="SSD"/>
</dbReference>
<dbReference type="PROSITE" id="PS50156">
    <property type="entry name" value="SSD"/>
    <property type="match status" value="1"/>
</dbReference>
<evidence type="ECO:0000256" key="5">
    <source>
        <dbReference type="ARBA" id="ARBA00023136"/>
    </source>
</evidence>
<evidence type="ECO:0000256" key="3">
    <source>
        <dbReference type="ARBA" id="ARBA00022692"/>
    </source>
</evidence>
<reference evidence="8 9" key="1">
    <citation type="journal article" date="2024" name="Chem. Sci.">
        <title>Discovery of megapolipeptins by genome mining of a Burkholderiales bacteria collection.</title>
        <authorList>
            <person name="Paulo B.S."/>
            <person name="Recchia M.J.J."/>
            <person name="Lee S."/>
            <person name="Fergusson C.H."/>
            <person name="Romanowski S.B."/>
            <person name="Hernandez A."/>
            <person name="Krull N."/>
            <person name="Liu D.Y."/>
            <person name="Cavanagh H."/>
            <person name="Bos A."/>
            <person name="Gray C.A."/>
            <person name="Murphy B.T."/>
            <person name="Linington R.G."/>
            <person name="Eustaquio A.S."/>
        </authorList>
    </citation>
    <scope>NUCLEOTIDE SEQUENCE [LARGE SCALE GENOMIC DNA]</scope>
    <source>
        <strain evidence="8 9">RL16-012-BIC-B</strain>
    </source>
</reference>
<name>A0ABW8ZJU5_9BURK</name>
<evidence type="ECO:0000256" key="2">
    <source>
        <dbReference type="ARBA" id="ARBA00022475"/>
    </source>
</evidence>
<keyword evidence="5 6" id="KW-0472">Membrane</keyword>
<dbReference type="PANTHER" id="PTHR33406">
    <property type="entry name" value="MEMBRANE PROTEIN MJ1562-RELATED"/>
    <property type="match status" value="1"/>
</dbReference>
<gene>
    <name evidence="8" type="ORF">PQR66_10710</name>
</gene>
<feature type="transmembrane region" description="Helical" evidence="6">
    <location>
        <begin position="754"/>
        <end position="782"/>
    </location>
</feature>
<keyword evidence="9" id="KW-1185">Reference proteome</keyword>
<keyword evidence="3 6" id="KW-0812">Transmembrane</keyword>
<dbReference type="PANTHER" id="PTHR33406:SF10">
    <property type="entry name" value="SSD DOMAIN-CONTAINING PROTEIN"/>
    <property type="match status" value="1"/>
</dbReference>
<keyword evidence="4 6" id="KW-1133">Transmembrane helix</keyword>
<dbReference type="InterPro" id="IPR004869">
    <property type="entry name" value="MMPL_dom"/>
</dbReference>
<dbReference type="SUPFAM" id="SSF82866">
    <property type="entry name" value="Multidrug efflux transporter AcrB transmembrane domain"/>
    <property type="match status" value="2"/>
</dbReference>
<evidence type="ECO:0000259" key="7">
    <source>
        <dbReference type="PROSITE" id="PS50156"/>
    </source>
</evidence>